<dbReference type="PANTHER" id="PTHR12496">
    <property type="entry name" value="CGI-41 METHYLTRANSFERASE"/>
    <property type="match status" value="1"/>
</dbReference>
<protein>
    <submittedName>
        <fullName evidence="3">Methyltransferase-like protein 25</fullName>
    </submittedName>
</protein>
<reference evidence="3" key="1">
    <citation type="submission" date="2023-01" db="EMBL/GenBank/DDBJ databases">
        <title>Genome assembly of the deep-sea coral Lophelia pertusa.</title>
        <authorList>
            <person name="Herrera S."/>
            <person name="Cordes E."/>
        </authorList>
    </citation>
    <scope>NUCLEOTIDE SEQUENCE</scope>
    <source>
        <strain evidence="3">USNM1676648</strain>
        <tissue evidence="3">Polyp</tissue>
    </source>
</reference>
<dbReference type="Gene3D" id="3.40.50.150">
    <property type="entry name" value="Vaccinia Virus protein VP39"/>
    <property type="match status" value="1"/>
</dbReference>
<evidence type="ECO:0000313" key="4">
    <source>
        <dbReference type="Proteomes" id="UP001163046"/>
    </source>
</evidence>
<sequence length="579" mass="64473">MDAHMVDFFTWNHWETLLPQQIREDLESLSQQQLASLPAACSLYESEDFQRLGENLKIFLTDASQAQLKSFSWRFQVSKILDLGSGKGYLSQYLALQYGLNVIGVDSSYSNTQNAAKRNERVLKVWKGLVRKSQREKANSSSNISKEDITSSHVDSQPLQRTLLAENIHVKEQSNSKSLSNCCTTCCTSTSHACNHDGNNVDTNDLHQTCQIDGQKGSHLHSLSQNTVETENKLPTASDVHVMETKPGKNKLAGDVCEPLSHESSSSSFECQQSTVQCKRACDRNIMLDGCYNDKSPHSGLAANAVIPKSQRSQTANPSSFVPVTGFVDQAFVANGELARLFDEMETSDGVAAECNGMFLVGLHTCGDLAPMALRIFVNEPSVKLICIVGCCYHLVSQECGRSDDTAVDSGFPMSQFLKPFRLHISRNATMVAQQAADRMATELKCPPPSVLYRAILQVILKEKFDLDGRGMHVGKVGAKCKDFKEYVHKCLNKLGLKDRISELSDEEVESYLKRFKDQERQLHAFHQLRATVAPCIESVFLMDRLCYLYEQGYKSACIVRLFDPVKSPRCYAIIASKT</sequence>
<dbReference type="InterPro" id="IPR029063">
    <property type="entry name" value="SAM-dependent_MTases_sf"/>
</dbReference>
<comment type="caution">
    <text evidence="3">The sequence shown here is derived from an EMBL/GenBank/DDBJ whole genome shotgun (WGS) entry which is preliminary data.</text>
</comment>
<feature type="domain" description="Methyltransferase" evidence="2">
    <location>
        <begin position="309"/>
        <end position="398"/>
    </location>
</feature>
<feature type="region of interest" description="Disordered" evidence="1">
    <location>
        <begin position="134"/>
        <end position="156"/>
    </location>
</feature>
<dbReference type="GO" id="GO:0008168">
    <property type="term" value="F:methyltransferase activity"/>
    <property type="evidence" value="ECO:0007669"/>
    <property type="project" value="UniProtKB-KW"/>
</dbReference>
<evidence type="ECO:0000313" key="3">
    <source>
        <dbReference type="EMBL" id="KAJ7391696.1"/>
    </source>
</evidence>
<dbReference type="InterPro" id="IPR025714">
    <property type="entry name" value="Methyltranfer_dom"/>
</dbReference>
<dbReference type="EMBL" id="MU825405">
    <property type="protein sequence ID" value="KAJ7391696.1"/>
    <property type="molecule type" value="Genomic_DNA"/>
</dbReference>
<keyword evidence="4" id="KW-1185">Reference proteome</keyword>
<proteinExistence type="predicted"/>
<name>A0A9X0A1E0_9CNID</name>
<dbReference type="GO" id="GO:0032259">
    <property type="term" value="P:methylation"/>
    <property type="evidence" value="ECO:0007669"/>
    <property type="project" value="UniProtKB-KW"/>
</dbReference>
<dbReference type="CDD" id="cd02440">
    <property type="entry name" value="AdoMet_MTases"/>
    <property type="match status" value="1"/>
</dbReference>
<keyword evidence="3" id="KW-0808">Transferase</keyword>
<accession>A0A9X0A1E0</accession>
<feature type="domain" description="Methyltransferase" evidence="2">
    <location>
        <begin position="76"/>
        <end position="195"/>
    </location>
</feature>
<gene>
    <name evidence="3" type="primary">METTL25</name>
    <name evidence="3" type="ORF">OS493_017393</name>
</gene>
<dbReference type="PANTHER" id="PTHR12496:SF9">
    <property type="entry name" value="METHYLTRANSFERASE-LIKE PROTEIN 25-RELATED"/>
    <property type="match status" value="1"/>
</dbReference>
<evidence type="ECO:0000256" key="1">
    <source>
        <dbReference type="SAM" id="MobiDB-lite"/>
    </source>
</evidence>
<dbReference type="Pfam" id="PF13679">
    <property type="entry name" value="Methyltransf_32"/>
    <property type="match status" value="2"/>
</dbReference>
<dbReference type="AlphaFoldDB" id="A0A9X0A1E0"/>
<dbReference type="OrthoDB" id="5961583at2759"/>
<dbReference type="InterPro" id="IPR052220">
    <property type="entry name" value="METTL25"/>
</dbReference>
<organism evidence="3 4">
    <name type="scientific">Desmophyllum pertusum</name>
    <dbReference type="NCBI Taxonomy" id="174260"/>
    <lineage>
        <taxon>Eukaryota</taxon>
        <taxon>Metazoa</taxon>
        <taxon>Cnidaria</taxon>
        <taxon>Anthozoa</taxon>
        <taxon>Hexacorallia</taxon>
        <taxon>Scleractinia</taxon>
        <taxon>Caryophylliina</taxon>
        <taxon>Caryophylliidae</taxon>
        <taxon>Desmophyllum</taxon>
    </lineage>
</organism>
<dbReference type="SUPFAM" id="SSF53335">
    <property type="entry name" value="S-adenosyl-L-methionine-dependent methyltransferases"/>
    <property type="match status" value="1"/>
</dbReference>
<evidence type="ECO:0000259" key="2">
    <source>
        <dbReference type="Pfam" id="PF13679"/>
    </source>
</evidence>
<keyword evidence="3" id="KW-0489">Methyltransferase</keyword>
<dbReference type="Proteomes" id="UP001163046">
    <property type="component" value="Unassembled WGS sequence"/>
</dbReference>